<keyword evidence="11" id="KW-1185">Reference proteome</keyword>
<keyword evidence="7" id="KW-0238">DNA-binding</keyword>
<dbReference type="Proteomes" id="UP000540989">
    <property type="component" value="Unassembled WGS sequence"/>
</dbReference>
<protein>
    <recommendedName>
        <fullName evidence="2">site-specific DNA-methyltransferase (cytosine-N(4)-specific)</fullName>
        <ecNumber evidence="2">2.1.1.113</ecNumber>
    </recommendedName>
</protein>
<evidence type="ECO:0000256" key="7">
    <source>
        <dbReference type="ARBA" id="ARBA00023125"/>
    </source>
</evidence>
<feature type="domain" description="DNA methylase N-4/N-6" evidence="9">
    <location>
        <begin position="59"/>
        <end position="116"/>
    </location>
</feature>
<evidence type="ECO:0000256" key="4">
    <source>
        <dbReference type="ARBA" id="ARBA00022679"/>
    </source>
</evidence>
<comment type="caution">
    <text evidence="10">The sequence shown here is derived from an EMBL/GenBank/DDBJ whole genome shotgun (WGS) entry which is preliminary data.</text>
</comment>
<dbReference type="EC" id="2.1.1.113" evidence="2"/>
<name>A0A7W7ZJL3_9BACT</name>
<sequence length="464" mass="51467">MEALQPTLIDLDEPAEEPRERASELFSEVAQFPSFKHIQNGDLFSLSLANKTSALTHGFHRFPAKYIPRVPAWALDQFALRDSVVLDPFCGSGTTLVETLSRARKGIGLDLDPLACLISRAKTTEVCPSRIRDLATKLKGKWADTAIDLAPPMDDIANFGHWFSSSNWGSLQGLFAAIQRIDCTEEERTFFLCVFSSIIRWVSNADDQTQKTYVSGTLKKSPPIVAPTFWKALEKAISGLEDLSKVRLAGASSVVMRGSATDIPLPDSSVDLIVTSPPYLDSVDYMYNFMLEYFWLGPLLGVPNRKVFNSMRRGVTGAKNPVKQGSLSLPACLSDLICESEISPGRIEAMRAYCDSMSRHFESASRALKRNGLYVLVIGNSQSTQGALPIHDSLIRLAAEAGFAFQKAFAYRIRRHYMKFPRAGRGGIITMDWVITLKNTRSNAQYPSRLPMPAFTLRHDEVAN</sequence>
<keyword evidence="4" id="KW-0808">Transferase</keyword>
<dbReference type="GO" id="GO:0003677">
    <property type="term" value="F:DNA binding"/>
    <property type="evidence" value="ECO:0007669"/>
    <property type="project" value="UniProtKB-KW"/>
</dbReference>
<proteinExistence type="inferred from homology"/>
<keyword evidence="3 10" id="KW-0489">Methyltransferase</keyword>
<evidence type="ECO:0000256" key="1">
    <source>
        <dbReference type="ARBA" id="ARBA00010203"/>
    </source>
</evidence>
<dbReference type="EMBL" id="JACHIP010000019">
    <property type="protein sequence ID" value="MBB5060764.1"/>
    <property type="molecule type" value="Genomic_DNA"/>
</dbReference>
<gene>
    <name evidence="10" type="ORF">HDF16_005500</name>
</gene>
<evidence type="ECO:0000256" key="2">
    <source>
        <dbReference type="ARBA" id="ARBA00012185"/>
    </source>
</evidence>
<dbReference type="SUPFAM" id="SSF53335">
    <property type="entry name" value="S-adenosyl-L-methionine-dependent methyltransferases"/>
    <property type="match status" value="2"/>
</dbReference>
<evidence type="ECO:0000256" key="8">
    <source>
        <dbReference type="ARBA" id="ARBA00049120"/>
    </source>
</evidence>
<organism evidence="10 11">
    <name type="scientific">Granulicella aggregans</name>
    <dbReference type="NCBI Taxonomy" id="474949"/>
    <lineage>
        <taxon>Bacteria</taxon>
        <taxon>Pseudomonadati</taxon>
        <taxon>Acidobacteriota</taxon>
        <taxon>Terriglobia</taxon>
        <taxon>Terriglobales</taxon>
        <taxon>Acidobacteriaceae</taxon>
        <taxon>Granulicella</taxon>
    </lineage>
</organism>
<evidence type="ECO:0000256" key="3">
    <source>
        <dbReference type="ARBA" id="ARBA00022603"/>
    </source>
</evidence>
<dbReference type="PROSITE" id="PS00093">
    <property type="entry name" value="N4_MTASE"/>
    <property type="match status" value="1"/>
</dbReference>
<evidence type="ECO:0000313" key="10">
    <source>
        <dbReference type="EMBL" id="MBB5060764.1"/>
    </source>
</evidence>
<dbReference type="Gene3D" id="3.40.50.150">
    <property type="entry name" value="Vaccinia Virus protein VP39"/>
    <property type="match status" value="2"/>
</dbReference>
<dbReference type="GO" id="GO:0015667">
    <property type="term" value="F:site-specific DNA-methyltransferase (cytosine-N4-specific) activity"/>
    <property type="evidence" value="ECO:0007669"/>
    <property type="project" value="UniProtKB-EC"/>
</dbReference>
<dbReference type="RefSeq" id="WP_184223263.1">
    <property type="nucleotide sequence ID" value="NZ_JACHIP010000019.1"/>
</dbReference>
<reference evidence="10 11" key="1">
    <citation type="submission" date="2020-08" db="EMBL/GenBank/DDBJ databases">
        <title>Genomic Encyclopedia of Type Strains, Phase IV (KMG-V): Genome sequencing to study the core and pangenomes of soil and plant-associated prokaryotes.</title>
        <authorList>
            <person name="Whitman W."/>
        </authorList>
    </citation>
    <scope>NUCLEOTIDE SEQUENCE [LARGE SCALE GENOMIC DNA]</scope>
    <source>
        <strain evidence="10 11">M8UP14</strain>
    </source>
</reference>
<dbReference type="InterPro" id="IPR002941">
    <property type="entry name" value="DNA_methylase_N4/N6"/>
</dbReference>
<dbReference type="AlphaFoldDB" id="A0A7W7ZJL3"/>
<dbReference type="InterPro" id="IPR029063">
    <property type="entry name" value="SAM-dependent_MTases_sf"/>
</dbReference>
<accession>A0A7W7ZJL3</accession>
<evidence type="ECO:0000313" key="11">
    <source>
        <dbReference type="Proteomes" id="UP000540989"/>
    </source>
</evidence>
<evidence type="ECO:0000256" key="5">
    <source>
        <dbReference type="ARBA" id="ARBA00022691"/>
    </source>
</evidence>
<keyword evidence="6" id="KW-0680">Restriction system</keyword>
<dbReference type="GO" id="GO:0009307">
    <property type="term" value="P:DNA restriction-modification system"/>
    <property type="evidence" value="ECO:0007669"/>
    <property type="project" value="UniProtKB-KW"/>
</dbReference>
<dbReference type="Pfam" id="PF01555">
    <property type="entry name" value="N6_N4_Mtase"/>
    <property type="match status" value="1"/>
</dbReference>
<evidence type="ECO:0000259" key="9">
    <source>
        <dbReference type="Pfam" id="PF01555"/>
    </source>
</evidence>
<evidence type="ECO:0000256" key="6">
    <source>
        <dbReference type="ARBA" id="ARBA00022747"/>
    </source>
</evidence>
<dbReference type="GO" id="GO:0032259">
    <property type="term" value="P:methylation"/>
    <property type="evidence" value="ECO:0007669"/>
    <property type="project" value="UniProtKB-KW"/>
</dbReference>
<dbReference type="InterPro" id="IPR017985">
    <property type="entry name" value="MeTrfase_CN4_CS"/>
</dbReference>
<keyword evidence="5" id="KW-0949">S-adenosyl-L-methionine</keyword>
<comment type="catalytic activity">
    <reaction evidence="8">
        <text>a 2'-deoxycytidine in DNA + S-adenosyl-L-methionine = an N(4)-methyl-2'-deoxycytidine in DNA + S-adenosyl-L-homocysteine + H(+)</text>
        <dbReference type="Rhea" id="RHEA:16857"/>
        <dbReference type="Rhea" id="RHEA-COMP:11369"/>
        <dbReference type="Rhea" id="RHEA-COMP:13674"/>
        <dbReference type="ChEBI" id="CHEBI:15378"/>
        <dbReference type="ChEBI" id="CHEBI:57856"/>
        <dbReference type="ChEBI" id="CHEBI:59789"/>
        <dbReference type="ChEBI" id="CHEBI:85452"/>
        <dbReference type="ChEBI" id="CHEBI:137933"/>
        <dbReference type="EC" id="2.1.1.113"/>
    </reaction>
</comment>
<dbReference type="GO" id="GO:0008170">
    <property type="term" value="F:N-methyltransferase activity"/>
    <property type="evidence" value="ECO:0007669"/>
    <property type="project" value="InterPro"/>
</dbReference>
<comment type="similarity">
    <text evidence="1">Belongs to the N(4)/N(6)-methyltransferase family. N(4) subfamily.</text>
</comment>